<dbReference type="PANTHER" id="PTHR43537">
    <property type="entry name" value="TRANSCRIPTIONAL REGULATOR, GNTR FAMILY"/>
    <property type="match status" value="1"/>
</dbReference>
<dbReference type="Pfam" id="PF00392">
    <property type="entry name" value="GntR"/>
    <property type="match status" value="1"/>
</dbReference>
<accession>A0A829VME7</accession>
<dbReference type="InterPro" id="IPR036388">
    <property type="entry name" value="WH-like_DNA-bd_sf"/>
</dbReference>
<dbReference type="PRINTS" id="PR00035">
    <property type="entry name" value="HTHGNTR"/>
</dbReference>
<evidence type="ECO:0000259" key="4">
    <source>
        <dbReference type="PROSITE" id="PS50949"/>
    </source>
</evidence>
<reference evidence="5 6" key="1">
    <citation type="submission" date="2019-06" db="EMBL/GenBank/DDBJ databases">
        <title>Draft genome sequence of [Clostridium] clostridioforme NBRC 113352.</title>
        <authorList>
            <person name="Miura T."/>
            <person name="Furukawa M."/>
            <person name="Shimamura M."/>
            <person name="Ohyama Y."/>
            <person name="Yamazoe A."/>
            <person name="Kawasaki H."/>
        </authorList>
    </citation>
    <scope>NUCLEOTIDE SEQUENCE [LARGE SCALE GENOMIC DNA]</scope>
    <source>
        <strain evidence="5 6">NBRC 113352</strain>
    </source>
</reference>
<gene>
    <name evidence="5" type="ORF">Ccl03g_07050</name>
</gene>
<keyword evidence="3" id="KW-0804">Transcription</keyword>
<dbReference type="Gene3D" id="1.20.120.530">
    <property type="entry name" value="GntR ligand-binding domain-like"/>
    <property type="match status" value="1"/>
</dbReference>
<dbReference type="GO" id="GO:0003677">
    <property type="term" value="F:DNA binding"/>
    <property type="evidence" value="ECO:0007669"/>
    <property type="project" value="UniProtKB-KW"/>
</dbReference>
<evidence type="ECO:0000256" key="1">
    <source>
        <dbReference type="ARBA" id="ARBA00023015"/>
    </source>
</evidence>
<proteinExistence type="predicted"/>
<protein>
    <submittedName>
        <fullName evidence="5">GntR family transcriptional regulator</fullName>
    </submittedName>
</protein>
<dbReference type="Proteomes" id="UP000315200">
    <property type="component" value="Unassembled WGS sequence"/>
</dbReference>
<name>A0A829VME7_9FIRM</name>
<sequence>MACKYYLGESYMKSNMRITMNDLDRGMLQHNKLPDLALDKLMEWIMSGKLSMGDKLNTEELASQLGVSRMPIREALANLEKKGLAESVPYAGTRLVTLTKDDVRQIYIARTALEPVAAKYACEKITDKDIQNLKEIHAEYIRIVRQDELDAIDVYQQNRLYHFSIYKISQLDRICAMIESLWDNLSFFKLIYGQKLLEGRESRERMIEEHQSYLDALKHRDSERISHLLAQNLKKRTENIPYSLDVYFHENA</sequence>
<dbReference type="PROSITE" id="PS50949">
    <property type="entry name" value="HTH_GNTR"/>
    <property type="match status" value="1"/>
</dbReference>
<dbReference type="EMBL" id="BJLB01000001">
    <property type="protein sequence ID" value="GEA34992.1"/>
    <property type="molecule type" value="Genomic_DNA"/>
</dbReference>
<evidence type="ECO:0000313" key="6">
    <source>
        <dbReference type="Proteomes" id="UP000315200"/>
    </source>
</evidence>
<dbReference type="SMART" id="SM00345">
    <property type="entry name" value="HTH_GNTR"/>
    <property type="match status" value="1"/>
</dbReference>
<evidence type="ECO:0000256" key="3">
    <source>
        <dbReference type="ARBA" id="ARBA00023163"/>
    </source>
</evidence>
<dbReference type="SMART" id="SM00895">
    <property type="entry name" value="FCD"/>
    <property type="match status" value="1"/>
</dbReference>
<dbReference type="SUPFAM" id="SSF48008">
    <property type="entry name" value="GntR ligand-binding domain-like"/>
    <property type="match status" value="1"/>
</dbReference>
<dbReference type="GO" id="GO:0003700">
    <property type="term" value="F:DNA-binding transcription factor activity"/>
    <property type="evidence" value="ECO:0007669"/>
    <property type="project" value="InterPro"/>
</dbReference>
<keyword evidence="1" id="KW-0805">Transcription regulation</keyword>
<evidence type="ECO:0000256" key="2">
    <source>
        <dbReference type="ARBA" id="ARBA00023125"/>
    </source>
</evidence>
<dbReference type="Gene3D" id="1.10.10.10">
    <property type="entry name" value="Winged helix-like DNA-binding domain superfamily/Winged helix DNA-binding domain"/>
    <property type="match status" value="1"/>
</dbReference>
<dbReference type="SUPFAM" id="SSF46785">
    <property type="entry name" value="Winged helix' DNA-binding domain"/>
    <property type="match status" value="1"/>
</dbReference>
<dbReference type="InterPro" id="IPR011711">
    <property type="entry name" value="GntR_C"/>
</dbReference>
<dbReference type="CDD" id="cd07377">
    <property type="entry name" value="WHTH_GntR"/>
    <property type="match status" value="1"/>
</dbReference>
<dbReference type="Pfam" id="PF07729">
    <property type="entry name" value="FCD"/>
    <property type="match status" value="1"/>
</dbReference>
<feature type="domain" description="HTH gntR-type" evidence="4">
    <location>
        <begin position="31"/>
        <end position="98"/>
    </location>
</feature>
<dbReference type="InterPro" id="IPR008920">
    <property type="entry name" value="TF_FadR/GntR_C"/>
</dbReference>
<organism evidence="5 6">
    <name type="scientific">Enterocloster clostridioformis</name>
    <dbReference type="NCBI Taxonomy" id="1531"/>
    <lineage>
        <taxon>Bacteria</taxon>
        <taxon>Bacillati</taxon>
        <taxon>Bacillota</taxon>
        <taxon>Clostridia</taxon>
        <taxon>Lachnospirales</taxon>
        <taxon>Lachnospiraceae</taxon>
        <taxon>Enterocloster</taxon>
    </lineage>
</organism>
<comment type="caution">
    <text evidence="5">The sequence shown here is derived from an EMBL/GenBank/DDBJ whole genome shotgun (WGS) entry which is preliminary data.</text>
</comment>
<evidence type="ECO:0000313" key="5">
    <source>
        <dbReference type="EMBL" id="GEA34992.1"/>
    </source>
</evidence>
<dbReference type="AlphaFoldDB" id="A0A829VME7"/>
<keyword evidence="2" id="KW-0238">DNA-binding</keyword>
<dbReference type="InterPro" id="IPR036390">
    <property type="entry name" value="WH_DNA-bd_sf"/>
</dbReference>
<dbReference type="PANTHER" id="PTHR43537:SF24">
    <property type="entry name" value="GLUCONATE OPERON TRANSCRIPTIONAL REPRESSOR"/>
    <property type="match status" value="1"/>
</dbReference>
<dbReference type="InterPro" id="IPR000524">
    <property type="entry name" value="Tscrpt_reg_HTH_GntR"/>
</dbReference>